<feature type="transmembrane region" description="Helical" evidence="8">
    <location>
        <begin position="78"/>
        <end position="95"/>
    </location>
</feature>
<gene>
    <name evidence="10" type="ORF">ATK78_2422</name>
</gene>
<evidence type="ECO:0000256" key="3">
    <source>
        <dbReference type="ARBA" id="ARBA00022692"/>
    </source>
</evidence>
<dbReference type="RefSeq" id="WP_133576275.1">
    <property type="nucleotide sequence ID" value="NZ_SNYC01000004.1"/>
</dbReference>
<feature type="transmembrane region" description="Helical" evidence="8">
    <location>
        <begin position="161"/>
        <end position="182"/>
    </location>
</feature>
<feature type="domain" description="Lycopene cyclase" evidence="9">
    <location>
        <begin position="129"/>
        <end position="218"/>
    </location>
</feature>
<evidence type="ECO:0000313" key="10">
    <source>
        <dbReference type="EMBL" id="TDQ10257.1"/>
    </source>
</evidence>
<dbReference type="GO" id="GO:0016117">
    <property type="term" value="P:carotenoid biosynthetic process"/>
    <property type="evidence" value="ECO:0007669"/>
    <property type="project" value="UniProtKB-KW"/>
</dbReference>
<dbReference type="Pfam" id="PF18916">
    <property type="entry name" value="Lycopene_cyc"/>
    <property type="match status" value="2"/>
</dbReference>
<accession>A0A4V3D1E1</accession>
<evidence type="ECO:0000259" key="9">
    <source>
        <dbReference type="Pfam" id="PF18916"/>
    </source>
</evidence>
<protein>
    <submittedName>
        <fullName evidence="10">Lycopene cyclase domain-containing protein</fullName>
    </submittedName>
</protein>
<dbReference type="Proteomes" id="UP000295620">
    <property type="component" value="Unassembled WGS sequence"/>
</dbReference>
<evidence type="ECO:0000256" key="6">
    <source>
        <dbReference type="ARBA" id="ARBA00023136"/>
    </source>
</evidence>
<dbReference type="GO" id="GO:0016020">
    <property type="term" value="C:membrane"/>
    <property type="evidence" value="ECO:0007669"/>
    <property type="project" value="UniProtKB-SubCell"/>
</dbReference>
<comment type="subcellular location">
    <subcellularLocation>
        <location evidence="1">Membrane</location>
        <topology evidence="1">Multi-pass membrane protein</topology>
    </subcellularLocation>
</comment>
<dbReference type="AlphaFoldDB" id="A0A4V3D1E1"/>
<feature type="transmembrane region" description="Helical" evidence="8">
    <location>
        <begin position="34"/>
        <end position="58"/>
    </location>
</feature>
<proteinExistence type="predicted"/>
<keyword evidence="6 8" id="KW-0472">Membrane</keyword>
<feature type="domain" description="Lycopene cyclase" evidence="9">
    <location>
        <begin position="3"/>
        <end position="95"/>
    </location>
</feature>
<name>A0A4V3D1E1_9SPHI</name>
<evidence type="ECO:0000256" key="8">
    <source>
        <dbReference type="SAM" id="Phobius"/>
    </source>
</evidence>
<keyword evidence="7" id="KW-0413">Isomerase</keyword>
<comment type="caution">
    <text evidence="10">The sequence shown here is derived from an EMBL/GenBank/DDBJ whole genome shotgun (WGS) entry which is preliminary data.</text>
</comment>
<feature type="transmembrane region" description="Helical" evidence="8">
    <location>
        <begin position="107"/>
        <end position="125"/>
    </location>
</feature>
<keyword evidence="5 8" id="KW-1133">Transmembrane helix</keyword>
<feature type="transmembrane region" description="Helical" evidence="8">
    <location>
        <begin position="6"/>
        <end position="22"/>
    </location>
</feature>
<evidence type="ECO:0000313" key="11">
    <source>
        <dbReference type="Proteomes" id="UP000295620"/>
    </source>
</evidence>
<keyword evidence="3 8" id="KW-0812">Transmembrane</keyword>
<comment type="pathway">
    <text evidence="2">Carotenoid biosynthesis.</text>
</comment>
<evidence type="ECO:0000256" key="7">
    <source>
        <dbReference type="ARBA" id="ARBA00023235"/>
    </source>
</evidence>
<reference evidence="10 11" key="1">
    <citation type="submission" date="2019-03" db="EMBL/GenBank/DDBJ databases">
        <title>Genomic Encyclopedia of Archaeal and Bacterial Type Strains, Phase II (KMG-II): from individual species to whole genera.</title>
        <authorList>
            <person name="Goeker M."/>
        </authorList>
    </citation>
    <scope>NUCLEOTIDE SEQUENCE [LARGE SCALE GENOMIC DNA]</scope>
    <source>
        <strain evidence="10 11">DSM 19035</strain>
    </source>
</reference>
<sequence>MIYTYLLINLGLLVIPMLLALNRRVSVFSSGLATGAAILAPAILFFIFSFVFNQFGIWQFNPERVLGIYFGQLPVEELLFYVTLPLAGLSVYRYLNVVFPNNELDKFSLSLSNLILGICVAMLFFTYTRWYSVVTFSVLFILLLYIEYLNKIRFMYRFYRAYVVALIPFYVVYGLLTSLPVLTYSDAGLMKLKIGTIPFETHFYFMGMLLLTVYVFEWVQRKANS</sequence>
<dbReference type="NCBIfam" id="TIGR03462">
    <property type="entry name" value="CarR_dom_SF"/>
    <property type="match status" value="1"/>
</dbReference>
<evidence type="ECO:0000256" key="5">
    <source>
        <dbReference type="ARBA" id="ARBA00022989"/>
    </source>
</evidence>
<dbReference type="OrthoDB" id="5195186at2"/>
<evidence type="ECO:0000256" key="1">
    <source>
        <dbReference type="ARBA" id="ARBA00004141"/>
    </source>
</evidence>
<feature type="transmembrane region" description="Helical" evidence="8">
    <location>
        <begin position="202"/>
        <end position="219"/>
    </location>
</feature>
<dbReference type="GO" id="GO:0016872">
    <property type="term" value="F:intramolecular lyase activity"/>
    <property type="evidence" value="ECO:0007669"/>
    <property type="project" value="InterPro"/>
</dbReference>
<keyword evidence="4" id="KW-0125">Carotenoid biosynthesis</keyword>
<dbReference type="InterPro" id="IPR017825">
    <property type="entry name" value="Lycopene_cyclase_dom"/>
</dbReference>
<feature type="transmembrane region" description="Helical" evidence="8">
    <location>
        <begin position="131"/>
        <end position="149"/>
    </location>
</feature>
<keyword evidence="11" id="KW-1185">Reference proteome</keyword>
<dbReference type="EMBL" id="SNYC01000004">
    <property type="protein sequence ID" value="TDQ10257.1"/>
    <property type="molecule type" value="Genomic_DNA"/>
</dbReference>
<evidence type="ECO:0000256" key="4">
    <source>
        <dbReference type="ARBA" id="ARBA00022746"/>
    </source>
</evidence>
<organism evidence="10 11">
    <name type="scientific">Pedobacter metabolipauper</name>
    <dbReference type="NCBI Taxonomy" id="425513"/>
    <lineage>
        <taxon>Bacteria</taxon>
        <taxon>Pseudomonadati</taxon>
        <taxon>Bacteroidota</taxon>
        <taxon>Sphingobacteriia</taxon>
        <taxon>Sphingobacteriales</taxon>
        <taxon>Sphingobacteriaceae</taxon>
        <taxon>Pedobacter</taxon>
    </lineage>
</organism>
<evidence type="ECO:0000256" key="2">
    <source>
        <dbReference type="ARBA" id="ARBA00004829"/>
    </source>
</evidence>
<dbReference type="GO" id="GO:0045436">
    <property type="term" value="F:lycopene beta cyclase activity"/>
    <property type="evidence" value="ECO:0007669"/>
    <property type="project" value="UniProtKB-ARBA"/>
</dbReference>